<dbReference type="InterPro" id="IPR044672">
    <property type="entry name" value="MOCS2A"/>
</dbReference>
<evidence type="ECO:0000256" key="3">
    <source>
        <dbReference type="ARBA" id="ARBA00024247"/>
    </source>
</evidence>
<keyword evidence="1" id="KW-0547">Nucleotide-binding</keyword>
<dbReference type="PANTHER" id="PTHR33359:SF1">
    <property type="entry name" value="MOLYBDOPTERIN SYNTHASE SULFUR CARRIER SUBUNIT"/>
    <property type="match status" value="1"/>
</dbReference>
<dbReference type="SUPFAM" id="SSF54285">
    <property type="entry name" value="MoaD/ThiS"/>
    <property type="match status" value="1"/>
</dbReference>
<proteinExistence type="inferred from homology"/>
<dbReference type="Gene3D" id="3.10.20.30">
    <property type="match status" value="1"/>
</dbReference>
<comment type="similarity">
    <text evidence="2">Belongs to the MoaD family.</text>
</comment>
<dbReference type="InterPro" id="IPR016155">
    <property type="entry name" value="Mopterin_synth/thiamin_S_b"/>
</dbReference>
<dbReference type="STRING" id="243061.AWC25_21895"/>
<comment type="caution">
    <text evidence="4">The sequence shown here is derived from an EMBL/GenBank/DDBJ whole genome shotgun (WGS) entry which is preliminary data.</text>
</comment>
<dbReference type="GO" id="GO:1990133">
    <property type="term" value="C:molybdopterin adenylyltransferase complex"/>
    <property type="evidence" value="ECO:0007669"/>
    <property type="project" value="TreeGrafter"/>
</dbReference>
<reference evidence="5" key="1">
    <citation type="submission" date="2016-09" db="EMBL/GenBank/DDBJ databases">
        <authorList>
            <person name="Greninger A.L."/>
            <person name="Jerome K.R."/>
            <person name="Mcnair B."/>
            <person name="Wallis C."/>
            <person name="Fang F."/>
        </authorList>
    </citation>
    <scope>NUCLEOTIDE SEQUENCE [LARGE SCALE GENOMIC DNA]</scope>
    <source>
        <strain evidence="5">BC1_M4</strain>
    </source>
</reference>
<gene>
    <name evidence="4" type="ORF">BHQ21_00755</name>
</gene>
<evidence type="ECO:0000313" key="4">
    <source>
        <dbReference type="EMBL" id="ODR11049.1"/>
    </source>
</evidence>
<dbReference type="InterPro" id="IPR012675">
    <property type="entry name" value="Beta-grasp_dom_sf"/>
</dbReference>
<dbReference type="Proteomes" id="UP000094224">
    <property type="component" value="Unassembled WGS sequence"/>
</dbReference>
<dbReference type="RefSeq" id="WP_069398514.1">
    <property type="nucleotide sequence ID" value="NZ_JACKTB010000097.1"/>
</dbReference>
<dbReference type="InterPro" id="IPR003749">
    <property type="entry name" value="ThiS/MoaD-like"/>
</dbReference>
<dbReference type="GO" id="GO:0000166">
    <property type="term" value="F:nucleotide binding"/>
    <property type="evidence" value="ECO:0007669"/>
    <property type="project" value="UniProtKB-KW"/>
</dbReference>
<dbReference type="AlphaFoldDB" id="A0A1E3T990"/>
<name>A0A1E3T990_9MYCO</name>
<dbReference type="EMBL" id="MIHC01000001">
    <property type="protein sequence ID" value="ODR11049.1"/>
    <property type="molecule type" value="Genomic_DNA"/>
</dbReference>
<sequence>MEDLDGPEGPEGPDGFAVTVRYFAAARAAAGVETETVVLRPGTTVAELVQRLAGSGTRLATVLGRCSYLCDGIAVRDATKPLRAGNTIDVLPPFAGG</sequence>
<dbReference type="PANTHER" id="PTHR33359">
    <property type="entry name" value="MOLYBDOPTERIN SYNTHASE SULFUR CARRIER SUBUNIT"/>
    <property type="match status" value="1"/>
</dbReference>
<evidence type="ECO:0000313" key="5">
    <source>
        <dbReference type="Proteomes" id="UP000094224"/>
    </source>
</evidence>
<keyword evidence="5" id="KW-1185">Reference proteome</keyword>
<evidence type="ECO:0000256" key="1">
    <source>
        <dbReference type="ARBA" id="ARBA00022741"/>
    </source>
</evidence>
<dbReference type="GO" id="GO:0006777">
    <property type="term" value="P:Mo-molybdopterin cofactor biosynthetic process"/>
    <property type="evidence" value="ECO:0007669"/>
    <property type="project" value="InterPro"/>
</dbReference>
<accession>A0A1E3T990</accession>
<dbReference type="OrthoDB" id="4331766at2"/>
<organism evidence="4 5">
    <name type="scientific">Mycobacterium sherrisii</name>
    <dbReference type="NCBI Taxonomy" id="243061"/>
    <lineage>
        <taxon>Bacteria</taxon>
        <taxon>Bacillati</taxon>
        <taxon>Actinomycetota</taxon>
        <taxon>Actinomycetes</taxon>
        <taxon>Mycobacteriales</taxon>
        <taxon>Mycobacteriaceae</taxon>
        <taxon>Mycobacterium</taxon>
        <taxon>Mycobacterium simiae complex</taxon>
    </lineage>
</organism>
<protein>
    <recommendedName>
        <fullName evidence="3">Molybdopterin synthase sulfur carrier subunit</fullName>
    </recommendedName>
</protein>
<dbReference type="Pfam" id="PF02597">
    <property type="entry name" value="ThiS"/>
    <property type="match status" value="1"/>
</dbReference>
<evidence type="ECO:0000256" key="2">
    <source>
        <dbReference type="ARBA" id="ARBA00024200"/>
    </source>
</evidence>